<name>A0A2U7UCY1_9VIRU</name>
<evidence type="ECO:0000313" key="2">
    <source>
        <dbReference type="EMBL" id="AVK76329.1"/>
    </source>
</evidence>
<dbReference type="CDD" id="cd09917">
    <property type="entry name" value="F-box_SF"/>
    <property type="match status" value="1"/>
</dbReference>
<dbReference type="Pfam" id="PF00646">
    <property type="entry name" value="F-box"/>
    <property type="match status" value="1"/>
</dbReference>
<feature type="domain" description="F-box" evidence="1">
    <location>
        <begin position="9"/>
        <end position="42"/>
    </location>
</feature>
<evidence type="ECO:0000259" key="1">
    <source>
        <dbReference type="Pfam" id="PF00646"/>
    </source>
</evidence>
<dbReference type="KEGG" id="vg:36843042"/>
<sequence length="122" mass="13304">MSSSPIDALFIELIQRVCAMVDKEDRPAFRRVCHKWRDAASSTRGGTMRVTDENDAADYVAALDRLGRLSVPACARWPLRMANAACSTGHATPWAGVCRSGSQLLGRDATLTYQLVIPDTPP</sequence>
<accession>A0A2U7UCY1</accession>
<dbReference type="GeneID" id="36843042"/>
<proteinExistence type="predicted"/>
<dbReference type="InterPro" id="IPR036047">
    <property type="entry name" value="F-box-like_dom_sf"/>
</dbReference>
<protein>
    <submittedName>
        <fullName evidence="2">F-box domain containing protein</fullName>
    </submittedName>
</protein>
<dbReference type="SUPFAM" id="SSF81383">
    <property type="entry name" value="F-box domain"/>
    <property type="match status" value="1"/>
</dbReference>
<reference evidence="2" key="1">
    <citation type="journal article" date="2018" name="Nat. Commun.">
        <title>Diversity and evolution of the emerging Pandoraviridae family.</title>
        <authorList>
            <person name="Legendre M."/>
            <person name="Fabre E."/>
            <person name="Poirot O."/>
            <person name="Jeudy S."/>
            <person name="Lartigue A."/>
            <person name="Alempic J.M."/>
            <person name="Beucher L."/>
            <person name="Philippe N."/>
            <person name="Bertaux L."/>
            <person name="Christo-Foroux E."/>
            <person name="Labadie K."/>
            <person name="Coute Y."/>
            <person name="Abergel C."/>
            <person name="Claverie J.M."/>
        </authorList>
    </citation>
    <scope>NUCLEOTIDE SEQUENCE [LARGE SCALE GENOMIC DNA]</scope>
    <source>
        <strain evidence="2">Neocaledonia</strain>
    </source>
</reference>
<organism evidence="2">
    <name type="scientific">Pandoravirus neocaledonia</name>
    <dbReference type="NCBI Taxonomy" id="2107708"/>
    <lineage>
        <taxon>Viruses</taxon>
        <taxon>Pandoravirus</taxon>
    </lineage>
</organism>
<dbReference type="RefSeq" id="YP_009482332.1">
    <property type="nucleotide sequence ID" value="NC_037666.1"/>
</dbReference>
<dbReference type="Proteomes" id="UP000249287">
    <property type="component" value="Segment"/>
</dbReference>
<dbReference type="EMBL" id="MG011690">
    <property type="protein sequence ID" value="AVK76329.1"/>
    <property type="molecule type" value="Genomic_DNA"/>
</dbReference>
<gene>
    <name evidence="2" type="ORF">pneo_cds_722</name>
</gene>
<dbReference type="InterPro" id="IPR001810">
    <property type="entry name" value="F-box_dom"/>
</dbReference>